<feature type="transmembrane region" description="Helical" evidence="6">
    <location>
        <begin position="119"/>
        <end position="138"/>
    </location>
</feature>
<feature type="transmembrane region" description="Helical" evidence="6">
    <location>
        <begin position="150"/>
        <end position="166"/>
    </location>
</feature>
<evidence type="ECO:0000256" key="6">
    <source>
        <dbReference type="SAM" id="Phobius"/>
    </source>
</evidence>
<evidence type="ECO:0000256" key="3">
    <source>
        <dbReference type="ARBA" id="ARBA00022692"/>
    </source>
</evidence>
<dbReference type="EMBL" id="JAUCFG010000004">
    <property type="protein sequence ID" value="MDM5441870.1"/>
    <property type="molecule type" value="Genomic_DNA"/>
</dbReference>
<dbReference type="Pfam" id="PF00892">
    <property type="entry name" value="EamA"/>
    <property type="match status" value="2"/>
</dbReference>
<reference evidence="8 9" key="1">
    <citation type="submission" date="2023-06" db="EMBL/GenBank/DDBJ databases">
        <title>Comparative genomics of Bacillaceae isolates and their secondary metabolite potential.</title>
        <authorList>
            <person name="Song L."/>
            <person name="Nielsen L.J."/>
            <person name="Mohite O."/>
            <person name="Xu X."/>
            <person name="Weber T."/>
            <person name="Kovacs A.T."/>
        </authorList>
    </citation>
    <scope>NUCLEOTIDE SEQUENCE [LARGE SCALE GENOMIC DNA]</scope>
    <source>
        <strain evidence="8 9">DX2.1</strain>
    </source>
</reference>
<dbReference type="Proteomes" id="UP001224139">
    <property type="component" value="Unassembled WGS sequence"/>
</dbReference>
<comment type="caution">
    <text evidence="8">The sequence shown here is derived from an EMBL/GenBank/DDBJ whole genome shotgun (WGS) entry which is preliminary data.</text>
</comment>
<evidence type="ECO:0000313" key="8">
    <source>
        <dbReference type="EMBL" id="MDM5441870.1"/>
    </source>
</evidence>
<keyword evidence="3 6" id="KW-0812">Transmembrane</keyword>
<evidence type="ECO:0000256" key="2">
    <source>
        <dbReference type="ARBA" id="ARBA00007362"/>
    </source>
</evidence>
<feature type="domain" description="EamA" evidence="7">
    <location>
        <begin position="5"/>
        <end position="134"/>
    </location>
</feature>
<sequence length="309" mass="33396">MVKIMYLFCLIVWGLNFIVVKIQGTPVSLELSLLYRLVLTAILFLVLIWFIKPNGKPNRKDIPFVVLFGICNFALSYLCLYYATIMSSAAIVTLIFSLKVILTPIALRIFLKEKLHSRVLIGGILGVLGVCILIYPNINSFKGFDDVKGIMMAILGTILTAIGDASSARNSKQKVNPVYANSIGFTAGSVLIGAIVLLQGEKLVFPTSISYLSALLYLTLIASFAAWLFYLKLVDRIGGAKSGYMVALFPAIGGIASVIIGESDLSVYLFAGCLSSCIGAAIALGFGTKYQNIELRIKKGSGANTPKRL</sequence>
<evidence type="ECO:0000256" key="1">
    <source>
        <dbReference type="ARBA" id="ARBA00004127"/>
    </source>
</evidence>
<protein>
    <submittedName>
        <fullName evidence="8">DMT family transporter</fullName>
    </submittedName>
</protein>
<dbReference type="PANTHER" id="PTHR32322:SF2">
    <property type="entry name" value="EAMA DOMAIN-CONTAINING PROTEIN"/>
    <property type="match status" value="1"/>
</dbReference>
<feature type="transmembrane region" description="Helical" evidence="6">
    <location>
        <begin position="209"/>
        <end position="231"/>
    </location>
</feature>
<gene>
    <name evidence="8" type="ORF">QUG02_28100</name>
</gene>
<accession>A0ABT7RG20</accession>
<evidence type="ECO:0000256" key="5">
    <source>
        <dbReference type="ARBA" id="ARBA00023136"/>
    </source>
</evidence>
<feature type="transmembrane region" description="Helical" evidence="6">
    <location>
        <begin position="267"/>
        <end position="288"/>
    </location>
</feature>
<feature type="domain" description="EamA" evidence="7">
    <location>
        <begin position="148"/>
        <end position="283"/>
    </location>
</feature>
<evidence type="ECO:0000313" key="9">
    <source>
        <dbReference type="Proteomes" id="UP001224139"/>
    </source>
</evidence>
<keyword evidence="9" id="KW-1185">Reference proteome</keyword>
<keyword evidence="5 6" id="KW-0472">Membrane</keyword>
<comment type="subcellular location">
    <subcellularLocation>
        <location evidence="1">Endomembrane system</location>
        <topology evidence="1">Multi-pass membrane protein</topology>
    </subcellularLocation>
</comment>
<proteinExistence type="inferred from homology"/>
<name>A0ABT7RG20_9BACI</name>
<dbReference type="InterPro" id="IPR050638">
    <property type="entry name" value="AA-Vitamin_Transporters"/>
</dbReference>
<comment type="similarity">
    <text evidence="2">Belongs to the EamA transporter family.</text>
</comment>
<keyword evidence="4 6" id="KW-1133">Transmembrane helix</keyword>
<evidence type="ECO:0000259" key="7">
    <source>
        <dbReference type="Pfam" id="PF00892"/>
    </source>
</evidence>
<feature type="transmembrane region" description="Helical" evidence="6">
    <location>
        <begin position="63"/>
        <end position="83"/>
    </location>
</feature>
<organism evidence="8 9">
    <name type="scientific">Bacillus hominis</name>
    <dbReference type="NCBI Taxonomy" id="2817478"/>
    <lineage>
        <taxon>Bacteria</taxon>
        <taxon>Bacillati</taxon>
        <taxon>Bacillota</taxon>
        <taxon>Bacilli</taxon>
        <taxon>Bacillales</taxon>
        <taxon>Bacillaceae</taxon>
        <taxon>Bacillus</taxon>
        <taxon>Bacillus cereus group</taxon>
    </lineage>
</organism>
<dbReference type="InterPro" id="IPR000620">
    <property type="entry name" value="EamA_dom"/>
</dbReference>
<feature type="transmembrane region" description="Helical" evidence="6">
    <location>
        <begin position="243"/>
        <end position="261"/>
    </location>
</feature>
<evidence type="ECO:0000256" key="4">
    <source>
        <dbReference type="ARBA" id="ARBA00022989"/>
    </source>
</evidence>
<feature type="transmembrane region" description="Helical" evidence="6">
    <location>
        <begin position="34"/>
        <end position="51"/>
    </location>
</feature>
<dbReference type="SUPFAM" id="SSF103481">
    <property type="entry name" value="Multidrug resistance efflux transporter EmrE"/>
    <property type="match status" value="2"/>
</dbReference>
<feature type="transmembrane region" description="Helical" evidence="6">
    <location>
        <begin position="178"/>
        <end position="197"/>
    </location>
</feature>
<feature type="transmembrane region" description="Helical" evidence="6">
    <location>
        <begin position="89"/>
        <end position="107"/>
    </location>
</feature>
<dbReference type="PANTHER" id="PTHR32322">
    <property type="entry name" value="INNER MEMBRANE TRANSPORTER"/>
    <property type="match status" value="1"/>
</dbReference>
<dbReference type="InterPro" id="IPR037185">
    <property type="entry name" value="EmrE-like"/>
</dbReference>